<evidence type="ECO:0000256" key="6">
    <source>
        <dbReference type="ARBA" id="ARBA00023002"/>
    </source>
</evidence>
<dbReference type="AlphaFoldDB" id="A0A6J6U1U2"/>
<accession>A0A6J6U1U2</accession>
<dbReference type="EMBL" id="CAEZYQ010000016">
    <property type="protein sequence ID" value="CAB4753258.1"/>
    <property type="molecule type" value="Genomic_DNA"/>
</dbReference>
<dbReference type="Gene3D" id="1.20.1440.130">
    <property type="entry name" value="VKOR domain"/>
    <property type="match status" value="1"/>
</dbReference>
<feature type="domain" description="Vitamin K epoxide reductase" evidence="11">
    <location>
        <begin position="29"/>
        <end position="170"/>
    </location>
</feature>
<keyword evidence="8" id="KW-1015">Disulfide bond</keyword>
<feature type="transmembrane region" description="Helical" evidence="10">
    <location>
        <begin position="153"/>
        <end position="173"/>
    </location>
</feature>
<comment type="subcellular location">
    <subcellularLocation>
        <location evidence="1">Membrane</location>
        <topology evidence="1">Multi-pass membrane protein</topology>
    </subcellularLocation>
</comment>
<dbReference type="Pfam" id="PF07884">
    <property type="entry name" value="VKOR"/>
    <property type="match status" value="1"/>
</dbReference>
<gene>
    <name evidence="12" type="ORF">UFOPK2761_02115</name>
</gene>
<comment type="similarity">
    <text evidence="2">Belongs to the VKOR family.</text>
</comment>
<sequence>MTSQHDVDDLPVDEDPGLPPSTDYAGFFDRTLRWLLPLTGVVGLVAAFTLTVEKIALIADPDYVPTCSISPVLSCGSIMSTEQAELFGFPNPLIGLVAFAVLITSGVVLATGARLPRWYWLGLQVGATLGLVFVAWLVEESLYDIGALCPYCMVVWAVVIPAFWYVTLANLTSGRLGRRVADSRAVGVLAENHAVVLMGLYLVVVVLVLQRFWGYWVSLV</sequence>
<evidence type="ECO:0000256" key="2">
    <source>
        <dbReference type="ARBA" id="ARBA00006214"/>
    </source>
</evidence>
<reference evidence="12" key="1">
    <citation type="submission" date="2020-05" db="EMBL/GenBank/DDBJ databases">
        <authorList>
            <person name="Chiriac C."/>
            <person name="Salcher M."/>
            <person name="Ghai R."/>
            <person name="Kavagutti S V."/>
        </authorList>
    </citation>
    <scope>NUCLEOTIDE SEQUENCE</scope>
</reference>
<feature type="transmembrane region" description="Helical" evidence="10">
    <location>
        <begin position="34"/>
        <end position="51"/>
    </location>
</feature>
<keyword evidence="7 10" id="KW-0472">Membrane</keyword>
<evidence type="ECO:0000259" key="11">
    <source>
        <dbReference type="SMART" id="SM00756"/>
    </source>
</evidence>
<evidence type="ECO:0000256" key="5">
    <source>
        <dbReference type="ARBA" id="ARBA00022989"/>
    </source>
</evidence>
<dbReference type="GO" id="GO:0016020">
    <property type="term" value="C:membrane"/>
    <property type="evidence" value="ECO:0007669"/>
    <property type="project" value="UniProtKB-SubCell"/>
</dbReference>
<feature type="transmembrane region" description="Helical" evidence="10">
    <location>
        <begin position="93"/>
        <end position="111"/>
    </location>
</feature>
<evidence type="ECO:0000256" key="4">
    <source>
        <dbReference type="ARBA" id="ARBA00022719"/>
    </source>
</evidence>
<evidence type="ECO:0000256" key="1">
    <source>
        <dbReference type="ARBA" id="ARBA00004141"/>
    </source>
</evidence>
<dbReference type="InterPro" id="IPR038354">
    <property type="entry name" value="VKOR_sf"/>
</dbReference>
<proteinExistence type="inferred from homology"/>
<keyword evidence="5 10" id="KW-1133">Transmembrane helix</keyword>
<organism evidence="12">
    <name type="scientific">freshwater metagenome</name>
    <dbReference type="NCBI Taxonomy" id="449393"/>
    <lineage>
        <taxon>unclassified sequences</taxon>
        <taxon>metagenomes</taxon>
        <taxon>ecological metagenomes</taxon>
    </lineage>
</organism>
<dbReference type="CDD" id="cd12922">
    <property type="entry name" value="VKOR_5"/>
    <property type="match status" value="1"/>
</dbReference>
<dbReference type="InterPro" id="IPR041714">
    <property type="entry name" value="VKOR_Actinobacteria"/>
</dbReference>
<evidence type="ECO:0000256" key="7">
    <source>
        <dbReference type="ARBA" id="ARBA00023136"/>
    </source>
</evidence>
<feature type="transmembrane region" description="Helical" evidence="10">
    <location>
        <begin position="118"/>
        <end position="138"/>
    </location>
</feature>
<evidence type="ECO:0000256" key="10">
    <source>
        <dbReference type="SAM" id="Phobius"/>
    </source>
</evidence>
<keyword evidence="6" id="KW-0560">Oxidoreductase</keyword>
<evidence type="ECO:0000256" key="3">
    <source>
        <dbReference type="ARBA" id="ARBA00022692"/>
    </source>
</evidence>
<protein>
    <submittedName>
        <fullName evidence="12">Unannotated protein</fullName>
    </submittedName>
</protein>
<keyword evidence="3 10" id="KW-0812">Transmembrane</keyword>
<name>A0A6J6U1U2_9ZZZZ</name>
<dbReference type="GO" id="GO:0048038">
    <property type="term" value="F:quinone binding"/>
    <property type="evidence" value="ECO:0007669"/>
    <property type="project" value="UniProtKB-KW"/>
</dbReference>
<evidence type="ECO:0000256" key="9">
    <source>
        <dbReference type="ARBA" id="ARBA00023284"/>
    </source>
</evidence>
<evidence type="ECO:0000256" key="8">
    <source>
        <dbReference type="ARBA" id="ARBA00023157"/>
    </source>
</evidence>
<keyword evidence="9" id="KW-0676">Redox-active center</keyword>
<keyword evidence="4" id="KW-0874">Quinone</keyword>
<dbReference type="SMART" id="SM00756">
    <property type="entry name" value="VKc"/>
    <property type="match status" value="1"/>
</dbReference>
<evidence type="ECO:0000313" key="12">
    <source>
        <dbReference type="EMBL" id="CAB4753258.1"/>
    </source>
</evidence>
<dbReference type="InterPro" id="IPR012932">
    <property type="entry name" value="VKOR"/>
</dbReference>
<dbReference type="GO" id="GO:0016491">
    <property type="term" value="F:oxidoreductase activity"/>
    <property type="evidence" value="ECO:0007669"/>
    <property type="project" value="UniProtKB-KW"/>
</dbReference>
<feature type="transmembrane region" description="Helical" evidence="10">
    <location>
        <begin position="194"/>
        <end position="213"/>
    </location>
</feature>